<feature type="transmembrane region" description="Helical" evidence="7">
    <location>
        <begin position="36"/>
        <end position="57"/>
    </location>
</feature>
<dbReference type="CDD" id="cd06261">
    <property type="entry name" value="TM_PBP2"/>
    <property type="match status" value="1"/>
</dbReference>
<evidence type="ECO:0000256" key="3">
    <source>
        <dbReference type="ARBA" id="ARBA00022475"/>
    </source>
</evidence>
<evidence type="ECO:0000256" key="7">
    <source>
        <dbReference type="RuleBase" id="RU363032"/>
    </source>
</evidence>
<dbReference type="InterPro" id="IPR050366">
    <property type="entry name" value="BP-dependent_transpt_permease"/>
</dbReference>
<feature type="transmembrane region" description="Helical" evidence="7">
    <location>
        <begin position="158"/>
        <end position="176"/>
    </location>
</feature>
<gene>
    <name evidence="9" type="ORF">ACFPIH_29895</name>
</gene>
<organism evidence="9 10">
    <name type="scientific">Streptomyces vulcanius</name>
    <dbReference type="NCBI Taxonomy" id="1441876"/>
    <lineage>
        <taxon>Bacteria</taxon>
        <taxon>Bacillati</taxon>
        <taxon>Actinomycetota</taxon>
        <taxon>Actinomycetes</taxon>
        <taxon>Kitasatosporales</taxon>
        <taxon>Streptomycetaceae</taxon>
        <taxon>Streptomyces</taxon>
    </lineage>
</organism>
<dbReference type="EMBL" id="JBHSFK010000021">
    <property type="protein sequence ID" value="MFC4503673.1"/>
    <property type="molecule type" value="Genomic_DNA"/>
</dbReference>
<keyword evidence="3" id="KW-1003">Cell membrane</keyword>
<evidence type="ECO:0000256" key="4">
    <source>
        <dbReference type="ARBA" id="ARBA00022692"/>
    </source>
</evidence>
<keyword evidence="2 7" id="KW-0813">Transport</keyword>
<evidence type="ECO:0000259" key="8">
    <source>
        <dbReference type="PROSITE" id="PS50928"/>
    </source>
</evidence>
<evidence type="ECO:0000313" key="10">
    <source>
        <dbReference type="Proteomes" id="UP001595839"/>
    </source>
</evidence>
<comment type="similarity">
    <text evidence="7">Belongs to the binding-protein-dependent transport system permease family.</text>
</comment>
<sequence length="293" mass="30734">MTDIPLSASGATPVAKRRRLNPTAARYLSAFRTPKGVIGLSILTLMMLAALLAPVLFPGGYDQQGSNTFAGPSGQHLFGTDEFGRDIFVRSVYGLRVDLSLILTAVPLSMAIGTLLGLCGAMAEWLGAGVQRLLDVIIGFPGLILGVCLVAILGPGWFALFLTILIGGLPSAGRLARGAWLTQQGREYVLAARVLGVSRRHLLVRHVLPNALDAIVVNGAVWMVIGVYIEAGLSIVGLGVQPPTPSLGVLLNNGLRFVSQSPTYIIGPAALLLLLAVGVGLMSDALNEAVNRR</sequence>
<dbReference type="RefSeq" id="WP_381178535.1">
    <property type="nucleotide sequence ID" value="NZ_JBHSFK010000021.1"/>
</dbReference>
<name>A0ABV9AYD9_9ACTN</name>
<keyword evidence="6 7" id="KW-0472">Membrane</keyword>
<comment type="subcellular location">
    <subcellularLocation>
        <location evidence="1 7">Cell membrane</location>
        <topology evidence="1 7">Multi-pass membrane protein</topology>
    </subcellularLocation>
</comment>
<dbReference type="Gene3D" id="1.10.3720.10">
    <property type="entry name" value="MetI-like"/>
    <property type="match status" value="1"/>
</dbReference>
<dbReference type="Pfam" id="PF00528">
    <property type="entry name" value="BPD_transp_1"/>
    <property type="match status" value="1"/>
</dbReference>
<evidence type="ECO:0000256" key="5">
    <source>
        <dbReference type="ARBA" id="ARBA00022989"/>
    </source>
</evidence>
<keyword evidence="5 7" id="KW-1133">Transmembrane helix</keyword>
<proteinExistence type="inferred from homology"/>
<dbReference type="PANTHER" id="PTHR43386">
    <property type="entry name" value="OLIGOPEPTIDE TRANSPORT SYSTEM PERMEASE PROTEIN APPC"/>
    <property type="match status" value="1"/>
</dbReference>
<dbReference type="PROSITE" id="PS50928">
    <property type="entry name" value="ABC_TM1"/>
    <property type="match status" value="1"/>
</dbReference>
<feature type="transmembrane region" description="Helical" evidence="7">
    <location>
        <begin position="99"/>
        <end position="121"/>
    </location>
</feature>
<evidence type="ECO:0000313" key="9">
    <source>
        <dbReference type="EMBL" id="MFC4503673.1"/>
    </source>
</evidence>
<dbReference type="Proteomes" id="UP001595839">
    <property type="component" value="Unassembled WGS sequence"/>
</dbReference>
<dbReference type="SUPFAM" id="SSF161098">
    <property type="entry name" value="MetI-like"/>
    <property type="match status" value="1"/>
</dbReference>
<dbReference type="InterPro" id="IPR035906">
    <property type="entry name" value="MetI-like_sf"/>
</dbReference>
<feature type="transmembrane region" description="Helical" evidence="7">
    <location>
        <begin position="133"/>
        <end position="152"/>
    </location>
</feature>
<feature type="domain" description="ABC transmembrane type-1" evidence="8">
    <location>
        <begin position="95"/>
        <end position="283"/>
    </location>
</feature>
<protein>
    <submittedName>
        <fullName evidence="9">ABC transporter permease</fullName>
    </submittedName>
</protein>
<dbReference type="PANTHER" id="PTHR43386:SF1">
    <property type="entry name" value="D,D-DIPEPTIDE TRANSPORT SYSTEM PERMEASE PROTEIN DDPC-RELATED"/>
    <property type="match status" value="1"/>
</dbReference>
<comment type="caution">
    <text evidence="9">The sequence shown here is derived from an EMBL/GenBank/DDBJ whole genome shotgun (WGS) entry which is preliminary data.</text>
</comment>
<evidence type="ECO:0000256" key="6">
    <source>
        <dbReference type="ARBA" id="ARBA00023136"/>
    </source>
</evidence>
<dbReference type="InterPro" id="IPR000515">
    <property type="entry name" value="MetI-like"/>
</dbReference>
<reference evidence="10" key="1">
    <citation type="journal article" date="2019" name="Int. J. Syst. Evol. Microbiol.">
        <title>The Global Catalogue of Microorganisms (GCM) 10K type strain sequencing project: providing services to taxonomists for standard genome sequencing and annotation.</title>
        <authorList>
            <consortium name="The Broad Institute Genomics Platform"/>
            <consortium name="The Broad Institute Genome Sequencing Center for Infectious Disease"/>
            <person name="Wu L."/>
            <person name="Ma J."/>
        </authorList>
    </citation>
    <scope>NUCLEOTIDE SEQUENCE [LARGE SCALE GENOMIC DNA]</scope>
    <source>
        <strain evidence="10">CGMCC 4.7177</strain>
    </source>
</reference>
<keyword evidence="10" id="KW-1185">Reference proteome</keyword>
<evidence type="ECO:0000256" key="2">
    <source>
        <dbReference type="ARBA" id="ARBA00022448"/>
    </source>
</evidence>
<evidence type="ECO:0000256" key="1">
    <source>
        <dbReference type="ARBA" id="ARBA00004651"/>
    </source>
</evidence>
<keyword evidence="4 7" id="KW-0812">Transmembrane</keyword>
<accession>A0ABV9AYD9</accession>
<feature type="transmembrane region" description="Helical" evidence="7">
    <location>
        <begin position="264"/>
        <end position="283"/>
    </location>
</feature>